<comment type="caution">
    <text evidence="1">The sequence shown here is derived from an EMBL/GenBank/DDBJ whole genome shotgun (WGS) entry which is preliminary data.</text>
</comment>
<protein>
    <submittedName>
        <fullName evidence="1">Uncharacterized protein</fullName>
    </submittedName>
</protein>
<dbReference type="EMBL" id="AWUE01013277">
    <property type="protein sequence ID" value="OMP07364.1"/>
    <property type="molecule type" value="Genomic_DNA"/>
</dbReference>
<evidence type="ECO:0000313" key="2">
    <source>
        <dbReference type="Proteomes" id="UP000187203"/>
    </source>
</evidence>
<keyword evidence="2" id="KW-1185">Reference proteome</keyword>
<gene>
    <name evidence="1" type="ORF">COLO4_07406</name>
</gene>
<name>A0A1R3KJY7_9ROSI</name>
<reference evidence="2" key="1">
    <citation type="submission" date="2013-09" db="EMBL/GenBank/DDBJ databases">
        <title>Corchorus olitorius genome sequencing.</title>
        <authorList>
            <person name="Alam M."/>
            <person name="Haque M.S."/>
            <person name="Islam M.S."/>
            <person name="Emdad E.M."/>
            <person name="Islam M.M."/>
            <person name="Ahmed B."/>
            <person name="Halim A."/>
            <person name="Hossen Q.M.M."/>
            <person name="Hossain M.Z."/>
            <person name="Ahmed R."/>
            <person name="Khan M.M."/>
            <person name="Islam R."/>
            <person name="Rashid M.M."/>
            <person name="Khan S.A."/>
            <person name="Rahman M.S."/>
            <person name="Alam M."/>
            <person name="Yahiya A.S."/>
            <person name="Khan M.S."/>
            <person name="Azam M.S."/>
            <person name="Haque T."/>
            <person name="Lashkar M.Z.H."/>
            <person name="Akhand A.I."/>
            <person name="Morshed G."/>
            <person name="Roy S."/>
            <person name="Uddin K.S."/>
            <person name="Rabeya T."/>
            <person name="Hossain A.S."/>
            <person name="Chowdhury A."/>
            <person name="Snigdha A.R."/>
            <person name="Mortoza M.S."/>
            <person name="Matin S.A."/>
            <person name="Hoque S.M.E."/>
            <person name="Islam M.K."/>
            <person name="Roy D.K."/>
            <person name="Haider R."/>
            <person name="Moosa M.M."/>
            <person name="Elias S.M."/>
            <person name="Hasan A.M."/>
            <person name="Jahan S."/>
            <person name="Shafiuddin M."/>
            <person name="Mahmood N."/>
            <person name="Shommy N.S."/>
        </authorList>
    </citation>
    <scope>NUCLEOTIDE SEQUENCE [LARGE SCALE GENOMIC DNA]</scope>
    <source>
        <strain evidence="2">cv. O-4</strain>
    </source>
</reference>
<proteinExistence type="predicted"/>
<sequence>MEKVSPEFVLNEAAFKVKIKKVPKNFDLNVHADCGFDLNKFPVEGNEVFADKESQERRFSLPKPNPKTRRLFLFTNATMAFPWFRALMTRTEKAELAG</sequence>
<accession>A0A1R3KJY7</accession>
<dbReference type="Proteomes" id="UP000187203">
    <property type="component" value="Unassembled WGS sequence"/>
</dbReference>
<organism evidence="1 2">
    <name type="scientific">Corchorus olitorius</name>
    <dbReference type="NCBI Taxonomy" id="93759"/>
    <lineage>
        <taxon>Eukaryota</taxon>
        <taxon>Viridiplantae</taxon>
        <taxon>Streptophyta</taxon>
        <taxon>Embryophyta</taxon>
        <taxon>Tracheophyta</taxon>
        <taxon>Spermatophyta</taxon>
        <taxon>Magnoliopsida</taxon>
        <taxon>eudicotyledons</taxon>
        <taxon>Gunneridae</taxon>
        <taxon>Pentapetalae</taxon>
        <taxon>rosids</taxon>
        <taxon>malvids</taxon>
        <taxon>Malvales</taxon>
        <taxon>Malvaceae</taxon>
        <taxon>Grewioideae</taxon>
        <taxon>Apeibeae</taxon>
        <taxon>Corchorus</taxon>
    </lineage>
</organism>
<dbReference type="AlphaFoldDB" id="A0A1R3KJY7"/>
<evidence type="ECO:0000313" key="1">
    <source>
        <dbReference type="EMBL" id="OMP07364.1"/>
    </source>
</evidence>